<dbReference type="Proteomes" id="UP000316584">
    <property type="component" value="Chromosome"/>
</dbReference>
<feature type="compositionally biased region" description="Low complexity" evidence="1">
    <location>
        <begin position="101"/>
        <end position="119"/>
    </location>
</feature>
<evidence type="ECO:0000313" key="2">
    <source>
        <dbReference type="EMBL" id="QDW65889.1"/>
    </source>
</evidence>
<protein>
    <submittedName>
        <fullName evidence="2">Uncharacterized protein</fullName>
    </submittedName>
</protein>
<dbReference type="EMBL" id="CP042218">
    <property type="protein sequence ID" value="QDW65889.1"/>
    <property type="molecule type" value="Genomic_DNA"/>
</dbReference>
<accession>A0A518N1W4</accession>
<feature type="compositionally biased region" description="Basic and acidic residues" evidence="1">
    <location>
        <begin position="243"/>
        <end position="259"/>
    </location>
</feature>
<dbReference type="KEGG" id="lug:FPZ22_02415"/>
<dbReference type="AlphaFoldDB" id="A0A518N1W4"/>
<keyword evidence="3" id="KW-1185">Reference proteome</keyword>
<reference evidence="2 3" key="1">
    <citation type="submission" date="2019-07" db="EMBL/GenBank/DDBJ databases">
        <title>Full genome sequence of Luteimonas sp. Gr-4.</title>
        <authorList>
            <person name="Im W.-T."/>
        </authorList>
    </citation>
    <scope>NUCLEOTIDE SEQUENCE [LARGE SCALE GENOMIC DNA]</scope>
    <source>
        <strain evidence="2 3">Gr-4</strain>
    </source>
</reference>
<sequence length="259" mass="28170">MAFTRAQATGLLNKTEMRLFDDSRANALRRLDRTALMARITRSRAARDRARDLLKRQRIAARKGGPAGRDGVADRTARKERLLVEILERFVDARRRAPAEAARATMPAAKKASGATAKKVSGPTVKKASTPKKAATMKSPARKTAARTAAGSAVPAKKAARRETRRAGKAMGTVTPEGALESTRRLLEAKQERDRSPRPWHSLGHAADPVPEPGYQSPQAASKAQELHAGESRMTPIHGSISTHDRHNQGKRDSRGDND</sequence>
<feature type="compositionally biased region" description="Basic and acidic residues" evidence="1">
    <location>
        <begin position="182"/>
        <end position="197"/>
    </location>
</feature>
<gene>
    <name evidence="2" type="ORF">FPZ22_02415</name>
</gene>
<evidence type="ECO:0000313" key="3">
    <source>
        <dbReference type="Proteomes" id="UP000316584"/>
    </source>
</evidence>
<dbReference type="OrthoDB" id="6028465at2"/>
<evidence type="ECO:0000256" key="1">
    <source>
        <dbReference type="SAM" id="MobiDB-lite"/>
    </source>
</evidence>
<feature type="region of interest" description="Disordered" evidence="1">
    <location>
        <begin position="101"/>
        <end position="259"/>
    </location>
</feature>
<proteinExistence type="predicted"/>
<dbReference type="RefSeq" id="WP_144889917.1">
    <property type="nucleotide sequence ID" value="NZ_CP042218.1"/>
</dbReference>
<name>A0A518N1W4_9GAMM</name>
<organism evidence="2 3">
    <name type="scientific">Luteimonas granuli</name>
    <dbReference type="NCBI Taxonomy" id="1176533"/>
    <lineage>
        <taxon>Bacteria</taxon>
        <taxon>Pseudomonadati</taxon>
        <taxon>Pseudomonadota</taxon>
        <taxon>Gammaproteobacteria</taxon>
        <taxon>Lysobacterales</taxon>
        <taxon>Lysobacteraceae</taxon>
        <taxon>Luteimonas</taxon>
    </lineage>
</organism>